<gene>
    <name evidence="4" type="ORF">BCR39DRAFT_529562</name>
</gene>
<feature type="region of interest" description="Disordered" evidence="1">
    <location>
        <begin position="320"/>
        <end position="591"/>
    </location>
</feature>
<organism evidence="4 5">
    <name type="scientific">Naematelia encephala</name>
    <dbReference type="NCBI Taxonomy" id="71784"/>
    <lineage>
        <taxon>Eukaryota</taxon>
        <taxon>Fungi</taxon>
        <taxon>Dikarya</taxon>
        <taxon>Basidiomycota</taxon>
        <taxon>Agaricomycotina</taxon>
        <taxon>Tremellomycetes</taxon>
        <taxon>Tremellales</taxon>
        <taxon>Naemateliaceae</taxon>
        <taxon>Naematelia</taxon>
    </lineage>
</organism>
<feature type="compositionally biased region" description="Pro residues" evidence="1">
    <location>
        <begin position="527"/>
        <end position="538"/>
    </location>
</feature>
<proteinExistence type="predicted"/>
<keyword evidence="2" id="KW-1133">Transmembrane helix</keyword>
<feature type="compositionally biased region" description="Polar residues" evidence="1">
    <location>
        <begin position="342"/>
        <end position="383"/>
    </location>
</feature>
<dbReference type="AlphaFoldDB" id="A0A1Y2B6C4"/>
<keyword evidence="2" id="KW-0472">Membrane</keyword>
<evidence type="ECO:0000256" key="1">
    <source>
        <dbReference type="SAM" id="MobiDB-lite"/>
    </source>
</evidence>
<evidence type="ECO:0000313" key="5">
    <source>
        <dbReference type="Proteomes" id="UP000193986"/>
    </source>
</evidence>
<reference evidence="4 5" key="1">
    <citation type="submission" date="2016-07" db="EMBL/GenBank/DDBJ databases">
        <title>Pervasive Adenine N6-methylation of Active Genes in Fungi.</title>
        <authorList>
            <consortium name="DOE Joint Genome Institute"/>
            <person name="Mondo S.J."/>
            <person name="Dannebaum R.O."/>
            <person name="Kuo R.C."/>
            <person name="Labutti K."/>
            <person name="Haridas S."/>
            <person name="Kuo A."/>
            <person name="Salamov A."/>
            <person name="Ahrendt S.R."/>
            <person name="Lipzen A."/>
            <person name="Sullivan W."/>
            <person name="Andreopoulos W.B."/>
            <person name="Clum A."/>
            <person name="Lindquist E."/>
            <person name="Daum C."/>
            <person name="Ramamoorthy G.K."/>
            <person name="Gryganskyi A."/>
            <person name="Culley D."/>
            <person name="Magnuson J.K."/>
            <person name="James T.Y."/>
            <person name="O'Malley M.A."/>
            <person name="Stajich J.E."/>
            <person name="Spatafora J.W."/>
            <person name="Visel A."/>
            <person name="Grigoriev I.V."/>
        </authorList>
    </citation>
    <scope>NUCLEOTIDE SEQUENCE [LARGE SCALE GENOMIC DNA]</scope>
    <source>
        <strain evidence="4 5">68-887.2</strain>
    </source>
</reference>
<name>A0A1Y2B6C4_9TREE</name>
<dbReference type="EMBL" id="MCFC01000020">
    <property type="protein sequence ID" value="ORY30383.1"/>
    <property type="molecule type" value="Genomic_DNA"/>
</dbReference>
<dbReference type="InParanoid" id="A0A1Y2B6C4"/>
<sequence>MWLQSLVVLASLVILPCSIAETSTPNTGDQTQAFTFAYTTSNLVLPITDTCPTPLTLTQLTTTNSGGPDPVAPYTMVLFVHEQLMDGAGIRYERIYAKSVDVGNLASTQDIQHPWMNGTQFIGCIWSSNAVSGGCQDLFTVVPSYLSAEAYLNASSQCRTPEVMGSWVTNQSNTLEVDVEGSTGTVSWNAWPKACTDLKFTPKNGTGPYTLVIAPAAHPPVNITSDTSMNYTVRLTHGQAFFAAMFDSAGNSWAFGPLHSGQNDDLECLAVATGQKSSSKTRFGIGALVGGIVGAFVVGTLGALAFMFCFGKKKAKKSRRSESQELLDPYADPRPLNYRVDSGTSSFYPKSIQQPYTDSSPQQARLGTYESPSTLYDGSPNTESQSQSRPQSQSQSQSRSFSRPNSDPFTYPESSGIGMKDFHPSGPSSRDREQSGSWRGESAGSRARGKTGRMHAGSPTSREQSGEWDDRSSDEEELTRERRRTRNVYVVHSDGGGDVHIQLPDAGSRVVELPPTYRDEQTSTSPRPHPYSPTPRSPLPIQGLGIGPGQGQGQSQDTNSELDRFMLPYLELEPTRSRNSGLSEVSMPEAELRARAEAALAEKTRPLSGSSHHTLPR</sequence>
<feature type="transmembrane region" description="Helical" evidence="2">
    <location>
        <begin position="283"/>
        <end position="310"/>
    </location>
</feature>
<keyword evidence="3" id="KW-0732">Signal</keyword>
<keyword evidence="5" id="KW-1185">Reference proteome</keyword>
<keyword evidence="2" id="KW-0812">Transmembrane</keyword>
<accession>A0A1Y2B6C4</accession>
<dbReference type="OrthoDB" id="2563021at2759"/>
<comment type="caution">
    <text evidence="4">The sequence shown here is derived from an EMBL/GenBank/DDBJ whole genome shotgun (WGS) entry which is preliminary data.</text>
</comment>
<protein>
    <submittedName>
        <fullName evidence="4">Uncharacterized protein</fullName>
    </submittedName>
</protein>
<evidence type="ECO:0000256" key="3">
    <source>
        <dbReference type="SAM" id="SignalP"/>
    </source>
</evidence>
<evidence type="ECO:0000256" key="2">
    <source>
        <dbReference type="SAM" id="Phobius"/>
    </source>
</evidence>
<dbReference type="Proteomes" id="UP000193986">
    <property type="component" value="Unassembled WGS sequence"/>
</dbReference>
<dbReference type="STRING" id="71784.A0A1Y2B6C4"/>
<feature type="compositionally biased region" description="Low complexity" evidence="1">
    <location>
        <begin position="384"/>
        <end position="406"/>
    </location>
</feature>
<feature type="chain" id="PRO_5011965715" evidence="3">
    <location>
        <begin position="21"/>
        <end position="617"/>
    </location>
</feature>
<feature type="signal peptide" evidence="3">
    <location>
        <begin position="1"/>
        <end position="20"/>
    </location>
</feature>
<evidence type="ECO:0000313" key="4">
    <source>
        <dbReference type="EMBL" id="ORY30383.1"/>
    </source>
</evidence>